<dbReference type="GeneID" id="44078163"/>
<dbReference type="Proteomes" id="UP000465846">
    <property type="component" value="Chromosome"/>
</dbReference>
<dbReference type="AlphaFoldDB" id="A0A6C0UD14"/>
<organism evidence="1 2">
    <name type="scientific">Halogeometricum borinquense</name>
    <dbReference type="NCBI Taxonomy" id="60847"/>
    <lineage>
        <taxon>Archaea</taxon>
        <taxon>Methanobacteriati</taxon>
        <taxon>Methanobacteriota</taxon>
        <taxon>Stenosarchaea group</taxon>
        <taxon>Halobacteria</taxon>
        <taxon>Halobacteriales</taxon>
        <taxon>Haloferacaceae</taxon>
        <taxon>Halogeometricum</taxon>
    </lineage>
</organism>
<reference evidence="1 2" key="1">
    <citation type="submission" date="2020-02" db="EMBL/GenBank/DDBJ databases">
        <title>Whole genome sequence of Halogeometricum borinquense strain wsp4.</title>
        <authorList>
            <person name="Verma D.K."/>
            <person name="Gopal K."/>
            <person name="Prasad E.S."/>
        </authorList>
    </citation>
    <scope>NUCLEOTIDE SEQUENCE [LARGE SCALE GENOMIC DNA]</scope>
    <source>
        <strain evidence="2">wsp4</strain>
    </source>
</reference>
<proteinExistence type="predicted"/>
<protein>
    <submittedName>
        <fullName evidence="1">Uncharacterized protein</fullName>
    </submittedName>
</protein>
<evidence type="ECO:0000313" key="1">
    <source>
        <dbReference type="EMBL" id="QIB73185.1"/>
    </source>
</evidence>
<name>A0A6C0UD14_9EURY</name>
<evidence type="ECO:0000313" key="2">
    <source>
        <dbReference type="Proteomes" id="UP000465846"/>
    </source>
</evidence>
<sequence>MKRRTALAGVATLALPFTGCIGGSEGPGGEETNTTAGEEETMNGTDEHTDGGGGTPAVHDTSLSALDSCPEVALNVDDDTVVCRGCVRGKNACTIAVLDEATYDAEADELRVVVATEEDREEGTMCAQVIQELGYEVSVTFDGGLPGTVTLVEDDVDGQNEALSESL</sequence>
<dbReference type="EMBL" id="CP048739">
    <property type="protein sequence ID" value="QIB73185.1"/>
    <property type="molecule type" value="Genomic_DNA"/>
</dbReference>
<accession>A0A6C0UD14</accession>
<dbReference type="RefSeq" id="WP_163485305.1">
    <property type="nucleotide sequence ID" value="NZ_CP048739.1"/>
</dbReference>
<gene>
    <name evidence="1" type="ORF">G3I44_02140</name>
</gene>